<feature type="transmembrane region" description="Helical" evidence="1">
    <location>
        <begin position="47"/>
        <end position="67"/>
    </location>
</feature>
<dbReference type="OrthoDB" id="9808190at2"/>
<organism evidence="2 3">
    <name type="scientific">Hypericibacter terrae</name>
    <dbReference type="NCBI Taxonomy" id="2602015"/>
    <lineage>
        <taxon>Bacteria</taxon>
        <taxon>Pseudomonadati</taxon>
        <taxon>Pseudomonadota</taxon>
        <taxon>Alphaproteobacteria</taxon>
        <taxon>Rhodospirillales</taxon>
        <taxon>Dongiaceae</taxon>
        <taxon>Hypericibacter</taxon>
    </lineage>
</organism>
<dbReference type="PIRSF" id="PIRSF032162">
    <property type="entry name" value="UCP032162_imp"/>
    <property type="match status" value="1"/>
</dbReference>
<feature type="transmembrane region" description="Helical" evidence="1">
    <location>
        <begin position="73"/>
        <end position="92"/>
    </location>
</feature>
<evidence type="ECO:0000313" key="2">
    <source>
        <dbReference type="EMBL" id="QEX19803.1"/>
    </source>
</evidence>
<evidence type="ECO:0000256" key="1">
    <source>
        <dbReference type="SAM" id="Phobius"/>
    </source>
</evidence>
<proteinExistence type="predicted"/>
<evidence type="ECO:0000313" key="3">
    <source>
        <dbReference type="Proteomes" id="UP000326202"/>
    </source>
</evidence>
<accession>A0A5J6MR43</accession>
<name>A0A5J6MR43_9PROT</name>
<dbReference type="Proteomes" id="UP000326202">
    <property type="component" value="Chromosome"/>
</dbReference>
<dbReference type="Pfam" id="PF10003">
    <property type="entry name" value="DUF2244"/>
    <property type="match status" value="1"/>
</dbReference>
<sequence length="179" mass="19751">MGNEQGTPLPLDRDEAAAQESDVTAPAEAVLLDAVLTPYRSLPPAGFAILMTAIGAVGFFAGIAFLTIGAWPITGFGVIEIGLFYLLFRLNYRSARQFERIRLTPSLLTVERHDLKGRVQRWSFQPYWLKVQLDEPIESDTPLLLRSHGNALAIGRFLSPAERLDFANALKAALVSARR</sequence>
<reference evidence="2 3" key="1">
    <citation type="submission" date="2019-08" db="EMBL/GenBank/DDBJ databases">
        <title>Hyperibacter terrae gen. nov., sp. nov. and Hyperibacter viscosus sp. nov., two new members in the family Rhodospirillaceae isolated from the rhizosphere of Hypericum perforatum.</title>
        <authorList>
            <person name="Noviana Z."/>
        </authorList>
    </citation>
    <scope>NUCLEOTIDE SEQUENCE [LARGE SCALE GENOMIC DNA]</scope>
    <source>
        <strain evidence="2 3">R5913</strain>
    </source>
</reference>
<dbReference type="KEGG" id="htq:FRZ44_51180"/>
<keyword evidence="1" id="KW-1133">Transmembrane helix</keyword>
<dbReference type="InterPro" id="IPR019253">
    <property type="entry name" value="DUF2244_TM"/>
</dbReference>
<dbReference type="InterPro" id="IPR016990">
    <property type="entry name" value="UCP032162_TM"/>
</dbReference>
<protein>
    <submittedName>
        <fullName evidence="2">Membrane protein</fullName>
    </submittedName>
</protein>
<dbReference type="RefSeq" id="WP_151179834.1">
    <property type="nucleotide sequence ID" value="NZ_CP042906.1"/>
</dbReference>
<dbReference type="EMBL" id="CP042906">
    <property type="protein sequence ID" value="QEX19803.1"/>
    <property type="molecule type" value="Genomic_DNA"/>
</dbReference>
<dbReference type="AlphaFoldDB" id="A0A5J6MR43"/>
<gene>
    <name evidence="2" type="ORF">FRZ44_51180</name>
</gene>
<keyword evidence="1" id="KW-0812">Transmembrane</keyword>
<keyword evidence="3" id="KW-1185">Reference proteome</keyword>
<keyword evidence="1" id="KW-0472">Membrane</keyword>